<proteinExistence type="predicted"/>
<sequence length="298" mass="30961">MKPAEGGHGQKGQAMEQPDTASALAAIGTLGEIVGNYDAILCDVWGVVHDGVVKSPEAEAALIAARGKGLEVVLVTNSPRLSAGVQAQLDALAVSRQAYDRIVTSGDATRVLIQQGPRRLFHIGPARDADIFEGLDIELVGEEEAQAVVATGLTDDESETPEDYAGLLARMAARGLPFVCANPDIVVHRGERLVYCAGALGRGYGEAGGTVRLAGKPHRPIYEVALAGLKHPNPRLLCIGDGLFTDVAGAAAIGADALFVREGIHRDELRAADGDVAALAAELAGRGVAARYVIPQLV</sequence>
<dbReference type="SUPFAM" id="SSF56784">
    <property type="entry name" value="HAD-like"/>
    <property type="match status" value="1"/>
</dbReference>
<dbReference type="Pfam" id="PF13242">
    <property type="entry name" value="Hydrolase_like"/>
    <property type="match status" value="1"/>
</dbReference>
<comment type="caution">
    <text evidence="1">The sequence shown here is derived from an EMBL/GenBank/DDBJ whole genome shotgun (WGS) entry which is preliminary data.</text>
</comment>
<dbReference type="Gene3D" id="3.40.50.1000">
    <property type="entry name" value="HAD superfamily/HAD-like"/>
    <property type="match status" value="2"/>
</dbReference>
<gene>
    <name evidence="1" type="ORF">ACFSKQ_04795</name>
</gene>
<dbReference type="PANTHER" id="PTHR19288:SF90">
    <property type="entry name" value="OS08G0542600 PROTEIN"/>
    <property type="match status" value="1"/>
</dbReference>
<accession>A0ABW5CKR3</accession>
<organism evidence="1 2">
    <name type="scientific">Aureimonas populi</name>
    <dbReference type="NCBI Taxonomy" id="1701758"/>
    <lineage>
        <taxon>Bacteria</taxon>
        <taxon>Pseudomonadati</taxon>
        <taxon>Pseudomonadota</taxon>
        <taxon>Alphaproteobacteria</taxon>
        <taxon>Hyphomicrobiales</taxon>
        <taxon>Aurantimonadaceae</taxon>
        <taxon>Aureimonas</taxon>
    </lineage>
</organism>
<dbReference type="Proteomes" id="UP001597371">
    <property type="component" value="Unassembled WGS sequence"/>
</dbReference>
<keyword evidence="2" id="KW-1185">Reference proteome</keyword>
<dbReference type="EMBL" id="JBHUIJ010000005">
    <property type="protein sequence ID" value="MFD2236781.1"/>
    <property type="molecule type" value="Genomic_DNA"/>
</dbReference>
<dbReference type="PANTHER" id="PTHR19288">
    <property type="entry name" value="4-NITROPHENYLPHOSPHATASE-RELATED"/>
    <property type="match status" value="1"/>
</dbReference>
<dbReference type="NCBIfam" id="TIGR01460">
    <property type="entry name" value="HAD-SF-IIA"/>
    <property type="match status" value="1"/>
</dbReference>
<dbReference type="InterPro" id="IPR023214">
    <property type="entry name" value="HAD_sf"/>
</dbReference>
<dbReference type="CDD" id="cd07525">
    <property type="entry name" value="HAD_like"/>
    <property type="match status" value="1"/>
</dbReference>
<dbReference type="RefSeq" id="WP_377946346.1">
    <property type="nucleotide sequence ID" value="NZ_JBHUIJ010000005.1"/>
</dbReference>
<dbReference type="InterPro" id="IPR006357">
    <property type="entry name" value="HAD-SF_hydro_IIA"/>
</dbReference>
<dbReference type="InterPro" id="IPR006356">
    <property type="entry name" value="HAD-SF_hydro_IIA_hyp3"/>
</dbReference>
<protein>
    <submittedName>
        <fullName evidence="1">TIGR01459 family HAD-type hydrolase</fullName>
    </submittedName>
</protein>
<evidence type="ECO:0000313" key="1">
    <source>
        <dbReference type="EMBL" id="MFD2236781.1"/>
    </source>
</evidence>
<name>A0ABW5CKR3_9HYPH</name>
<reference evidence="2" key="1">
    <citation type="journal article" date="2019" name="Int. J. Syst. Evol. Microbiol.">
        <title>The Global Catalogue of Microorganisms (GCM) 10K type strain sequencing project: providing services to taxonomists for standard genome sequencing and annotation.</title>
        <authorList>
            <consortium name="The Broad Institute Genomics Platform"/>
            <consortium name="The Broad Institute Genome Sequencing Center for Infectious Disease"/>
            <person name="Wu L."/>
            <person name="Ma J."/>
        </authorList>
    </citation>
    <scope>NUCLEOTIDE SEQUENCE [LARGE SCALE GENOMIC DNA]</scope>
    <source>
        <strain evidence="2">ZS-35-S2</strain>
    </source>
</reference>
<dbReference type="Pfam" id="PF13344">
    <property type="entry name" value="Hydrolase_6"/>
    <property type="match status" value="1"/>
</dbReference>
<dbReference type="InterPro" id="IPR036412">
    <property type="entry name" value="HAD-like_sf"/>
</dbReference>
<evidence type="ECO:0000313" key="2">
    <source>
        <dbReference type="Proteomes" id="UP001597371"/>
    </source>
</evidence>
<dbReference type="GO" id="GO:0016787">
    <property type="term" value="F:hydrolase activity"/>
    <property type="evidence" value="ECO:0007669"/>
    <property type="project" value="UniProtKB-KW"/>
</dbReference>
<dbReference type="NCBIfam" id="TIGR01459">
    <property type="entry name" value="HAD-SF-IIA-hyp4"/>
    <property type="match status" value="1"/>
</dbReference>
<keyword evidence="1" id="KW-0378">Hydrolase</keyword>